<name>A0ABU9NT38_9FLAO</name>
<dbReference type="RefSeq" id="WP_342692417.1">
    <property type="nucleotide sequence ID" value="NZ_JBCGDP010000013.1"/>
</dbReference>
<comment type="caution">
    <text evidence="1">The sequence shown here is derived from an EMBL/GenBank/DDBJ whole genome shotgun (WGS) entry which is preliminary data.</text>
</comment>
<proteinExistence type="predicted"/>
<keyword evidence="2" id="KW-1185">Reference proteome</keyword>
<accession>A0ABU9NT38</accession>
<dbReference type="EMBL" id="JBCGDP010000013">
    <property type="protein sequence ID" value="MEM0577522.1"/>
    <property type="molecule type" value="Genomic_DNA"/>
</dbReference>
<evidence type="ECO:0000313" key="1">
    <source>
        <dbReference type="EMBL" id="MEM0577522.1"/>
    </source>
</evidence>
<organism evidence="1 2">
    <name type="scientific">Flavobacterium polysaccharolyticum</name>
    <dbReference type="NCBI Taxonomy" id="3133148"/>
    <lineage>
        <taxon>Bacteria</taxon>
        <taxon>Pseudomonadati</taxon>
        <taxon>Bacteroidota</taxon>
        <taxon>Flavobacteriia</taxon>
        <taxon>Flavobacteriales</taxon>
        <taxon>Flavobacteriaceae</taxon>
        <taxon>Flavobacterium</taxon>
    </lineage>
</organism>
<protein>
    <submittedName>
        <fullName evidence="1">Uncharacterized protein</fullName>
    </submittedName>
</protein>
<sequence>MIEYAFQSNSNSATKKVAEFIKGFSPKIDFIIEDGHFGLAINCKFESQNDKDSFIHTLVDSLNIAEDGSYIA</sequence>
<gene>
    <name evidence="1" type="ORF">WFZ86_13515</name>
</gene>
<dbReference type="Proteomes" id="UP001468798">
    <property type="component" value="Unassembled WGS sequence"/>
</dbReference>
<evidence type="ECO:0000313" key="2">
    <source>
        <dbReference type="Proteomes" id="UP001468798"/>
    </source>
</evidence>
<reference evidence="1 2" key="1">
    <citation type="submission" date="2024-03" db="EMBL/GenBank/DDBJ databases">
        <title>Two novel species of the genus Flavobacterium exhibiting potentially degradation of complex polysaccharides.</title>
        <authorList>
            <person name="Lian X."/>
        </authorList>
    </citation>
    <scope>NUCLEOTIDE SEQUENCE [LARGE SCALE GENOMIC DNA]</scope>
    <source>
        <strain evidence="1 2">N6</strain>
    </source>
</reference>